<dbReference type="InterPro" id="IPR006531">
    <property type="entry name" value="Gp5/Vgr_OB"/>
</dbReference>
<sequence length="239" mass="25813">MTPFSSFTSANAVSNHRVDGVMIGVVTDNNDPEGLARVRLNLPGFTEESETDWVRIATMMAGKDRGSLFIPEVGDEVLVAFHLGDIRSPFVIGALWTEESESPKSAEGNNVRKLKSRSGHEIIFDDDDAEGKVTILSSKGHKLELDDKNDQLTISEQSSKNQIEIKGGSANEIVIKSDSTTISLDAQGQVKIESNQKVTIQSADINIEAKAQLNLKASGAMNLKSDGLITIKGSMVKIN</sequence>
<organism evidence="2 3">
    <name type="scientific">Caldalkalibacillus horti</name>
    <dbReference type="NCBI Taxonomy" id="77523"/>
    <lineage>
        <taxon>Bacteria</taxon>
        <taxon>Bacillati</taxon>
        <taxon>Bacillota</taxon>
        <taxon>Bacilli</taxon>
        <taxon>Bacillales</taxon>
        <taxon>Bacillaceae</taxon>
        <taxon>Caldalkalibacillus</taxon>
    </lineage>
</organism>
<proteinExistence type="predicted"/>
<keyword evidence="3" id="KW-1185">Reference proteome</keyword>
<dbReference type="Gene3D" id="2.40.50.230">
    <property type="entry name" value="Gp5 N-terminal domain"/>
    <property type="match status" value="1"/>
</dbReference>
<protein>
    <submittedName>
        <fullName evidence="2">Uncharacterized protein involved in type VI secretion and phage assembly</fullName>
    </submittedName>
</protein>
<feature type="domain" description="Gp5/Type VI secretion system Vgr protein OB-fold" evidence="1">
    <location>
        <begin position="23"/>
        <end position="96"/>
    </location>
</feature>
<accession>A0ABT9W0E4</accession>
<evidence type="ECO:0000313" key="3">
    <source>
        <dbReference type="Proteomes" id="UP001235840"/>
    </source>
</evidence>
<dbReference type="SUPFAM" id="SSF69349">
    <property type="entry name" value="Phage fibre proteins"/>
    <property type="match status" value="1"/>
</dbReference>
<dbReference type="EMBL" id="JAUSTY010000009">
    <property type="protein sequence ID" value="MDQ0166565.1"/>
    <property type="molecule type" value="Genomic_DNA"/>
</dbReference>
<dbReference type="RefSeq" id="WP_307394869.1">
    <property type="nucleotide sequence ID" value="NZ_BAAADK010000045.1"/>
</dbReference>
<dbReference type="Proteomes" id="UP001235840">
    <property type="component" value="Unassembled WGS sequence"/>
</dbReference>
<evidence type="ECO:0000313" key="2">
    <source>
        <dbReference type="EMBL" id="MDQ0166565.1"/>
    </source>
</evidence>
<name>A0ABT9W0E4_9BACI</name>
<comment type="caution">
    <text evidence="2">The sequence shown here is derived from an EMBL/GenBank/DDBJ whole genome shotgun (WGS) entry which is preliminary data.</text>
</comment>
<dbReference type="Pfam" id="PF04717">
    <property type="entry name" value="Phage_base_V"/>
    <property type="match status" value="1"/>
</dbReference>
<gene>
    <name evidence="2" type="ORF">J2S11_002469</name>
</gene>
<dbReference type="InterPro" id="IPR037026">
    <property type="entry name" value="Vgr_OB-fold_dom_sf"/>
</dbReference>
<reference evidence="2 3" key="1">
    <citation type="submission" date="2023-07" db="EMBL/GenBank/DDBJ databases">
        <title>Genomic Encyclopedia of Type Strains, Phase IV (KMG-IV): sequencing the most valuable type-strain genomes for metagenomic binning, comparative biology and taxonomic classification.</title>
        <authorList>
            <person name="Goeker M."/>
        </authorList>
    </citation>
    <scope>NUCLEOTIDE SEQUENCE [LARGE SCALE GENOMIC DNA]</scope>
    <source>
        <strain evidence="2 3">DSM 12751</strain>
    </source>
</reference>
<dbReference type="SUPFAM" id="SSF69255">
    <property type="entry name" value="gp5 N-terminal domain-like"/>
    <property type="match status" value="1"/>
</dbReference>
<evidence type="ECO:0000259" key="1">
    <source>
        <dbReference type="Pfam" id="PF04717"/>
    </source>
</evidence>